<dbReference type="AlphaFoldDB" id="A0A915ZWK8"/>
<dbReference type="VEuPathDB" id="FungiDB:RhiirFUN_000378"/>
<feature type="compositionally biased region" description="Polar residues" evidence="1">
    <location>
        <begin position="862"/>
        <end position="958"/>
    </location>
</feature>
<dbReference type="Pfam" id="PF13634">
    <property type="entry name" value="Nucleoporin_FG"/>
    <property type="match status" value="2"/>
</dbReference>
<dbReference type="Pfam" id="PF08487">
    <property type="entry name" value="VIT"/>
    <property type="match status" value="1"/>
</dbReference>
<feature type="compositionally biased region" description="Low complexity" evidence="1">
    <location>
        <begin position="959"/>
        <end position="974"/>
    </location>
</feature>
<dbReference type="PANTHER" id="PTHR45737:SF6">
    <property type="entry name" value="VON WILLEBRAND FACTOR A DOMAIN-CONTAINING PROTEIN 5A"/>
    <property type="match status" value="1"/>
</dbReference>
<gene>
    <name evidence="4" type="ORF">CHRIB12_LOCUS21400</name>
</gene>
<reference evidence="4" key="1">
    <citation type="submission" date="2020-05" db="EMBL/GenBank/DDBJ databases">
        <authorList>
            <person name="Rincon C."/>
            <person name="Sanders R I."/>
            <person name="Robbins C."/>
            <person name="Chaturvedi A."/>
        </authorList>
    </citation>
    <scope>NUCLEOTIDE SEQUENCE</scope>
    <source>
        <strain evidence="4">CHB12</strain>
    </source>
</reference>
<dbReference type="EMBL" id="CAGKOT010000067">
    <property type="protein sequence ID" value="CAB5390152.1"/>
    <property type="molecule type" value="Genomic_DNA"/>
</dbReference>
<dbReference type="Proteomes" id="UP000684084">
    <property type="component" value="Unassembled WGS sequence"/>
</dbReference>
<dbReference type="OrthoDB" id="1729737at2759"/>
<dbReference type="InterPro" id="IPR013694">
    <property type="entry name" value="VIT"/>
</dbReference>
<evidence type="ECO:0000313" key="5">
    <source>
        <dbReference type="Proteomes" id="UP000684084"/>
    </source>
</evidence>
<dbReference type="PANTHER" id="PTHR45737">
    <property type="entry name" value="VON WILLEBRAND FACTOR A DOMAIN-CONTAINING PROTEIN 5A"/>
    <property type="match status" value="1"/>
</dbReference>
<dbReference type="Pfam" id="PF13768">
    <property type="entry name" value="VWA_3"/>
    <property type="match status" value="1"/>
</dbReference>
<proteinExistence type="predicted"/>
<name>A0A915ZWK8_9GLOM</name>
<feature type="compositionally biased region" description="Polar residues" evidence="1">
    <location>
        <begin position="975"/>
        <end position="1032"/>
    </location>
</feature>
<protein>
    <recommendedName>
        <fullName evidence="6">von willebrand domain-containing protein</fullName>
    </recommendedName>
</protein>
<dbReference type="InterPro" id="IPR002035">
    <property type="entry name" value="VWF_A"/>
</dbReference>
<dbReference type="InterPro" id="IPR025574">
    <property type="entry name" value="Nucleoporin_FG_rpt"/>
</dbReference>
<dbReference type="SMART" id="SM00327">
    <property type="entry name" value="VWA"/>
    <property type="match status" value="1"/>
</dbReference>
<evidence type="ECO:0000313" key="4">
    <source>
        <dbReference type="EMBL" id="CAB5390152.1"/>
    </source>
</evidence>
<evidence type="ECO:0000259" key="3">
    <source>
        <dbReference type="PROSITE" id="PS51468"/>
    </source>
</evidence>
<feature type="region of interest" description="Disordered" evidence="1">
    <location>
        <begin position="845"/>
        <end position="1033"/>
    </location>
</feature>
<dbReference type="SMART" id="SM00609">
    <property type="entry name" value="VIT"/>
    <property type="match status" value="1"/>
</dbReference>
<evidence type="ECO:0000256" key="1">
    <source>
        <dbReference type="SAM" id="MobiDB-lite"/>
    </source>
</evidence>
<comment type="caution">
    <text evidence="4">The sequence shown here is derived from an EMBL/GenBank/DDBJ whole genome shotgun (WGS) entry which is preliminary data.</text>
</comment>
<feature type="compositionally biased region" description="Low complexity" evidence="1">
    <location>
        <begin position="845"/>
        <end position="861"/>
    </location>
</feature>
<dbReference type="PROSITE" id="PS50234">
    <property type="entry name" value="VWFA"/>
    <property type="match status" value="1"/>
</dbReference>
<feature type="domain" description="VIT" evidence="3">
    <location>
        <begin position="2"/>
        <end position="131"/>
    </location>
</feature>
<organism evidence="4 5">
    <name type="scientific">Rhizophagus irregularis</name>
    <dbReference type="NCBI Taxonomy" id="588596"/>
    <lineage>
        <taxon>Eukaryota</taxon>
        <taxon>Fungi</taxon>
        <taxon>Fungi incertae sedis</taxon>
        <taxon>Mucoromycota</taxon>
        <taxon>Glomeromycotina</taxon>
        <taxon>Glomeromycetes</taxon>
        <taxon>Glomerales</taxon>
        <taxon>Glomeraceae</taxon>
        <taxon>Rhizophagus</taxon>
    </lineage>
</organism>
<feature type="domain" description="VWFA" evidence="2">
    <location>
        <begin position="277"/>
        <end position="456"/>
    </location>
</feature>
<accession>A0A915ZWK8</accession>
<dbReference type="VEuPathDB" id="FungiDB:RhiirFUN_000377"/>
<dbReference type="PROSITE" id="PS51468">
    <property type="entry name" value="VIT"/>
    <property type="match status" value="1"/>
</dbReference>
<dbReference type="GO" id="GO:0005643">
    <property type="term" value="C:nuclear pore"/>
    <property type="evidence" value="ECO:0007669"/>
    <property type="project" value="UniProtKB-ARBA"/>
</dbReference>
<evidence type="ECO:0000259" key="2">
    <source>
        <dbReference type="PROSITE" id="PS50234"/>
    </source>
</evidence>
<evidence type="ECO:0008006" key="6">
    <source>
        <dbReference type="Google" id="ProtNLM"/>
    </source>
</evidence>
<sequence>MQIYGLCFIGQGVTPIPLQNVVVEANVVDMIAEVTISQTYKNVEKDTIEAFYKFPIYEAAAICGFEAEIDGQRKIKGIVKESKEAAKEYTEAVQKGHGAYLLESESEDVFQCSVGNITSGQTVIIKITYVTELKHDSETEKIRFVLPTNIAPRYGSSEYSSSSNDGKILNPDVVSYSNKADFYLDLAVTCRMTSTIQNIESPSHKISTEMNIDENPKISKVTLSEQITYLEKDFILVVKSKDLNQPRAFVEYNPETQTNCVMLTLVPTFALNATMSELIFVVDRSGSMGIEPMKKAAQALELLLHSLSEDCYFNVVSFGSRYDPLFPKSQLYSETSLSKALNLAQTMTANYGGTEVFSALKWTFENSRDDMPTSVFFLTDGGVWNVDQIVELVRENEEKKKDDLRLFSLGIGDSVSHNLVESIARAGKGYSQFVTNDERIDKKVIGMLKNALKSPIKDYNVTWANVEPFEEKELDITPMEVDKPTISFMSDDNTEPPPPTLNIFTDIKVQQAPYFIPPIYSGVRFIVYCILEKNIEPCKVISLKATSQDGPMKLDIPLDPVTLQGSKIHRLAARKLIQDLNDKKSFIHKHPKNANKYIPASFVKEQIVKLGKTYNLASKYTSFIAIDEKNIETVVSESQTIPQKRIVPQYANLNLGFGPTFFSAQQSQQQQSQQQLLGQRTIRAQSAIQPILFRQTTQSTGFGFGQTRSGFGNGFGMGQTTQPTGFGFGQTTQPTGFGLGQTTQPTGFGFGQATQPTGGFGFGQATQPTGFGLGQTTQPTGFGFGQTTQPTGGFGSGQATQPTGGFGFGQATQPTGFGFGQATQPTGGFGFGQATQPTGGFGFGQATQPTGFGFGQTATQTSQPSLFGQPTNSQTGFGFGQTATKTSQPSLFGQTATQTSQPSLFGQTTAQTSQPSLLGQPTNQPSLFGQPTNSQTGFGFGQTAAQTSQPSLFGQPTNSQTGFGFGQTATQTSQPSLFGQTTAQTSQPSLLGQPTNQPSLFGQPTNSQTGFGFGAQTSQPSLLGQPTNSQTGFGFDSTHRSKFAFGSFAQSPSPIINNSNINHKESQIENLFEFLRLQSFNGKFLPNRSFYEFFYKDDLSDFNNLKQEIEKELSELSEKEIEEILSNCIAIAYLKIIMFDNFKDECEMCYEKVEKVLKKMIGNIEKERIIIERGEEWIKNWRK</sequence>